<evidence type="ECO:0000313" key="1">
    <source>
        <dbReference type="EMBL" id="KAF1951600.1"/>
    </source>
</evidence>
<dbReference type="Proteomes" id="UP000800035">
    <property type="component" value="Unassembled WGS sequence"/>
</dbReference>
<evidence type="ECO:0000313" key="2">
    <source>
        <dbReference type="Proteomes" id="UP000800035"/>
    </source>
</evidence>
<organism evidence="1 2">
    <name type="scientific">Byssothecium circinans</name>
    <dbReference type="NCBI Taxonomy" id="147558"/>
    <lineage>
        <taxon>Eukaryota</taxon>
        <taxon>Fungi</taxon>
        <taxon>Dikarya</taxon>
        <taxon>Ascomycota</taxon>
        <taxon>Pezizomycotina</taxon>
        <taxon>Dothideomycetes</taxon>
        <taxon>Pleosporomycetidae</taxon>
        <taxon>Pleosporales</taxon>
        <taxon>Massarineae</taxon>
        <taxon>Massarinaceae</taxon>
        <taxon>Byssothecium</taxon>
    </lineage>
</organism>
<dbReference type="EMBL" id="ML977016">
    <property type="protein sequence ID" value="KAF1951600.1"/>
    <property type="molecule type" value="Genomic_DNA"/>
</dbReference>
<proteinExistence type="predicted"/>
<gene>
    <name evidence="1" type="ORF">CC80DRAFT_495994</name>
</gene>
<name>A0A6A5THF7_9PLEO</name>
<accession>A0A6A5THF7</accession>
<keyword evidence="2" id="KW-1185">Reference proteome</keyword>
<dbReference type="AlphaFoldDB" id="A0A6A5THF7"/>
<sequence length="93" mass="10435">MPQQSIRANRKNPGFKISFVYRVKCSMETDEVPEQDAWKQYQPGVSLSVPLIKDSAASGTAKKANPNSGTYAHSFLQWYNQIRAVNTMRQAIG</sequence>
<protein>
    <submittedName>
        <fullName evidence="1">Uncharacterized protein</fullName>
    </submittedName>
</protein>
<reference evidence="1" key="1">
    <citation type="journal article" date="2020" name="Stud. Mycol.">
        <title>101 Dothideomycetes genomes: a test case for predicting lifestyles and emergence of pathogens.</title>
        <authorList>
            <person name="Haridas S."/>
            <person name="Albert R."/>
            <person name="Binder M."/>
            <person name="Bloem J."/>
            <person name="Labutti K."/>
            <person name="Salamov A."/>
            <person name="Andreopoulos B."/>
            <person name="Baker S."/>
            <person name="Barry K."/>
            <person name="Bills G."/>
            <person name="Bluhm B."/>
            <person name="Cannon C."/>
            <person name="Castanera R."/>
            <person name="Culley D."/>
            <person name="Daum C."/>
            <person name="Ezra D."/>
            <person name="Gonzalez J."/>
            <person name="Henrissat B."/>
            <person name="Kuo A."/>
            <person name="Liang C."/>
            <person name="Lipzen A."/>
            <person name="Lutzoni F."/>
            <person name="Magnuson J."/>
            <person name="Mondo S."/>
            <person name="Nolan M."/>
            <person name="Ohm R."/>
            <person name="Pangilinan J."/>
            <person name="Park H.-J."/>
            <person name="Ramirez L."/>
            <person name="Alfaro M."/>
            <person name="Sun H."/>
            <person name="Tritt A."/>
            <person name="Yoshinaga Y."/>
            <person name="Zwiers L.-H."/>
            <person name="Turgeon B."/>
            <person name="Goodwin S."/>
            <person name="Spatafora J."/>
            <person name="Crous P."/>
            <person name="Grigoriev I."/>
        </authorList>
    </citation>
    <scope>NUCLEOTIDE SEQUENCE</scope>
    <source>
        <strain evidence="1">CBS 675.92</strain>
    </source>
</reference>